<evidence type="ECO:0000313" key="5">
    <source>
        <dbReference type="EMBL" id="QJB30104.1"/>
    </source>
</evidence>
<keyword evidence="2" id="KW-0238">DNA-binding</keyword>
<keyword evidence="8" id="KW-1185">Reference proteome</keyword>
<gene>
    <name evidence="6" type="ORF">HF324_01475</name>
    <name evidence="5" type="ORF">HF329_01770</name>
</gene>
<evidence type="ECO:0000313" key="7">
    <source>
        <dbReference type="Proteomes" id="UP000502421"/>
    </source>
</evidence>
<dbReference type="PANTHER" id="PTHR43280:SF2">
    <property type="entry name" value="HTH-TYPE TRANSCRIPTIONAL REGULATOR EXSA"/>
    <property type="match status" value="1"/>
</dbReference>
<evidence type="ECO:0000313" key="6">
    <source>
        <dbReference type="EMBL" id="QJB36601.1"/>
    </source>
</evidence>
<accession>A0AAE7D5I4</accession>
<dbReference type="PROSITE" id="PS01124">
    <property type="entry name" value="HTH_ARAC_FAMILY_2"/>
    <property type="match status" value="1"/>
</dbReference>
<name>A0AAE7D5I4_9BACT</name>
<dbReference type="AlphaFoldDB" id="A0AAE7D5I4"/>
<dbReference type="Pfam" id="PF02311">
    <property type="entry name" value="AraC_binding"/>
    <property type="match status" value="1"/>
</dbReference>
<feature type="domain" description="HTH araC/xylS-type" evidence="4">
    <location>
        <begin position="174"/>
        <end position="274"/>
    </location>
</feature>
<dbReference type="Proteomes" id="UP000503144">
    <property type="component" value="Chromosome"/>
</dbReference>
<dbReference type="Pfam" id="PF12833">
    <property type="entry name" value="HTH_18"/>
    <property type="match status" value="1"/>
</dbReference>
<protein>
    <submittedName>
        <fullName evidence="5">Helix-turn-helix domain-containing protein</fullName>
    </submittedName>
</protein>
<evidence type="ECO:0000256" key="3">
    <source>
        <dbReference type="ARBA" id="ARBA00023163"/>
    </source>
</evidence>
<evidence type="ECO:0000256" key="2">
    <source>
        <dbReference type="ARBA" id="ARBA00023125"/>
    </source>
</evidence>
<dbReference type="InterPro" id="IPR009057">
    <property type="entry name" value="Homeodomain-like_sf"/>
</dbReference>
<keyword evidence="3" id="KW-0804">Transcription</keyword>
<dbReference type="InterPro" id="IPR003313">
    <property type="entry name" value="AraC-bd"/>
</dbReference>
<dbReference type="Proteomes" id="UP000502421">
    <property type="component" value="Chromosome"/>
</dbReference>
<dbReference type="SMART" id="SM00342">
    <property type="entry name" value="HTH_ARAC"/>
    <property type="match status" value="1"/>
</dbReference>
<proteinExistence type="predicted"/>
<organism evidence="5 7">
    <name type="scientific">Chitinophaga oryzae</name>
    <dbReference type="NCBI Taxonomy" id="2725414"/>
    <lineage>
        <taxon>Bacteria</taxon>
        <taxon>Pseudomonadati</taxon>
        <taxon>Bacteroidota</taxon>
        <taxon>Chitinophagia</taxon>
        <taxon>Chitinophagales</taxon>
        <taxon>Chitinophagaceae</taxon>
        <taxon>Chitinophaga</taxon>
    </lineage>
</organism>
<dbReference type="EMBL" id="CP051205">
    <property type="protein sequence ID" value="QJB30104.1"/>
    <property type="molecule type" value="Genomic_DNA"/>
</dbReference>
<dbReference type="EMBL" id="CP051204">
    <property type="protein sequence ID" value="QJB36601.1"/>
    <property type="molecule type" value="Genomic_DNA"/>
</dbReference>
<dbReference type="KEGG" id="coy:HF329_01770"/>
<reference evidence="7" key="1">
    <citation type="submission" date="2020-04" db="EMBL/GenBank/DDBJ databases">
        <authorList>
            <person name="Kittiwongwattana C."/>
        </authorList>
    </citation>
    <scope>NUCLEOTIDE SEQUENCE [LARGE SCALE GENOMIC DNA]</scope>
    <source>
        <strain evidence="6 8">1303</strain>
        <strain evidence="7">1310</strain>
    </source>
</reference>
<dbReference type="Gene3D" id="1.10.10.60">
    <property type="entry name" value="Homeodomain-like"/>
    <property type="match status" value="2"/>
</dbReference>
<dbReference type="SUPFAM" id="SSF46689">
    <property type="entry name" value="Homeodomain-like"/>
    <property type="match status" value="1"/>
</dbReference>
<dbReference type="PANTHER" id="PTHR43280">
    <property type="entry name" value="ARAC-FAMILY TRANSCRIPTIONAL REGULATOR"/>
    <property type="match status" value="1"/>
</dbReference>
<dbReference type="GO" id="GO:0043565">
    <property type="term" value="F:sequence-specific DNA binding"/>
    <property type="evidence" value="ECO:0007669"/>
    <property type="project" value="InterPro"/>
</dbReference>
<reference evidence="5" key="2">
    <citation type="submission" date="2020-09" db="EMBL/GenBank/DDBJ databases">
        <authorList>
            <person name="Kittiwongwattana C."/>
        </authorList>
    </citation>
    <scope>NUCLEOTIDE SEQUENCE</scope>
    <source>
        <strain evidence="8">1303</strain>
        <strain evidence="5">1310</strain>
    </source>
</reference>
<dbReference type="RefSeq" id="WP_168802390.1">
    <property type="nucleotide sequence ID" value="NZ_CP051204.2"/>
</dbReference>
<evidence type="ECO:0000256" key="1">
    <source>
        <dbReference type="ARBA" id="ARBA00023015"/>
    </source>
</evidence>
<dbReference type="InterPro" id="IPR037923">
    <property type="entry name" value="HTH-like"/>
</dbReference>
<evidence type="ECO:0000313" key="8">
    <source>
        <dbReference type="Proteomes" id="UP000503144"/>
    </source>
</evidence>
<dbReference type="GO" id="GO:0003700">
    <property type="term" value="F:DNA-binding transcription factor activity"/>
    <property type="evidence" value="ECO:0007669"/>
    <property type="project" value="InterPro"/>
</dbReference>
<keyword evidence="1" id="KW-0805">Transcription regulation</keyword>
<evidence type="ECO:0000259" key="4">
    <source>
        <dbReference type="PROSITE" id="PS01124"/>
    </source>
</evidence>
<dbReference type="InterPro" id="IPR018060">
    <property type="entry name" value="HTH_AraC"/>
</dbReference>
<dbReference type="SUPFAM" id="SSF51215">
    <property type="entry name" value="Regulatory protein AraC"/>
    <property type="match status" value="1"/>
</dbReference>
<sequence>MRLIQHDDLFIRHFQTREWPFELHNHNHFELIFIHHGSGTHQLNGETFRYEGPCYYALAPEDEHIFYIEEETKYTVLKFTNVYLGQQLQPAAIAQWEQRFQQLIVATRSHGVPVMAKEVLVRISSVMEVIAAEWQLQPVPSNEGVLHLIRGVLALLAGLPAEAEQGPQRSVALTQAMHYIHTHITNPAQLQQEMMAPALQMGKARLQVLFKQELGVSVRDYINEYKSRQIENKLRYSDMSIKEIAGQYGFGDLSHLNKFFRKMKGTNPRSYRTQLKSGKGA</sequence>